<dbReference type="AlphaFoldDB" id="A0AAW1V6R0"/>
<evidence type="ECO:0000256" key="1">
    <source>
        <dbReference type="ARBA" id="ARBA00004651"/>
    </source>
</evidence>
<dbReference type="Proteomes" id="UP001431783">
    <property type="component" value="Unassembled WGS sequence"/>
</dbReference>
<feature type="transmembrane region" description="Helical" evidence="8">
    <location>
        <begin position="308"/>
        <end position="329"/>
    </location>
</feature>
<comment type="subcellular location">
    <subcellularLocation>
        <location evidence="1">Cell membrane</location>
        <topology evidence="1">Multi-pass membrane protein</topology>
    </subcellularLocation>
</comment>
<dbReference type="PANTHER" id="PTHR42643:SF38">
    <property type="entry name" value="IONOTROPIC RECEPTOR 100A"/>
    <property type="match status" value="1"/>
</dbReference>
<evidence type="ECO:0000256" key="7">
    <source>
        <dbReference type="ARBA" id="ARBA00023180"/>
    </source>
</evidence>
<evidence type="ECO:0000256" key="2">
    <source>
        <dbReference type="ARBA" id="ARBA00022475"/>
    </source>
</evidence>
<dbReference type="InterPro" id="IPR052192">
    <property type="entry name" value="Insect_Ionotropic_Sensory_Rcpt"/>
</dbReference>
<reference evidence="10 11" key="1">
    <citation type="submission" date="2023-03" db="EMBL/GenBank/DDBJ databases">
        <title>Genome insight into feeding habits of ladybird beetles.</title>
        <authorList>
            <person name="Li H.-S."/>
            <person name="Huang Y.-H."/>
            <person name="Pang H."/>
        </authorList>
    </citation>
    <scope>NUCLEOTIDE SEQUENCE [LARGE SCALE GENOMIC DNA]</scope>
    <source>
        <strain evidence="10">SYSU_2023b</strain>
        <tissue evidence="10">Whole body</tissue>
    </source>
</reference>
<dbReference type="PANTHER" id="PTHR42643">
    <property type="entry name" value="IONOTROPIC RECEPTOR 20A-RELATED"/>
    <property type="match status" value="1"/>
</dbReference>
<evidence type="ECO:0000256" key="4">
    <source>
        <dbReference type="ARBA" id="ARBA00022989"/>
    </source>
</evidence>
<evidence type="ECO:0000313" key="10">
    <source>
        <dbReference type="EMBL" id="KAK9891386.1"/>
    </source>
</evidence>
<keyword evidence="2" id="KW-1003">Cell membrane</keyword>
<evidence type="ECO:0000256" key="9">
    <source>
        <dbReference type="SAM" id="SignalP"/>
    </source>
</evidence>
<feature type="transmembrane region" description="Helical" evidence="8">
    <location>
        <begin position="341"/>
        <end position="358"/>
    </location>
</feature>
<keyword evidence="7" id="KW-0325">Glycoprotein</keyword>
<evidence type="ECO:0000256" key="5">
    <source>
        <dbReference type="ARBA" id="ARBA00023136"/>
    </source>
</evidence>
<dbReference type="GO" id="GO:0005886">
    <property type="term" value="C:plasma membrane"/>
    <property type="evidence" value="ECO:0007669"/>
    <property type="project" value="UniProtKB-SubCell"/>
</dbReference>
<keyword evidence="11" id="KW-1185">Reference proteome</keyword>
<keyword evidence="3 8" id="KW-0812">Transmembrane</keyword>
<keyword evidence="4 8" id="KW-1133">Transmembrane helix</keyword>
<dbReference type="EMBL" id="JARQZJ010000128">
    <property type="protein sequence ID" value="KAK9891386.1"/>
    <property type="molecule type" value="Genomic_DNA"/>
</dbReference>
<protein>
    <submittedName>
        <fullName evidence="10">Uncharacterized protein</fullName>
    </submittedName>
</protein>
<sequence length="572" mass="66229">MNEQIGVKCFLLSNIFLFCIALNQFMDNTSNACLKQLAENISENPYTLYVGKPYGVLYSLLQSACKMNIGVEQLGLIESPFVYNILHFEDIEDFNETLIHLKTFQIFGTRIKCICITENESNVKKLIEILWLHHFYKSLVVLEKPNHTKLYEIDYEFIKCGSEVSAKEGFCSEQILNPDIKRHFKNCKLKALFAIISPWIFIEDGEVGGIFVDFLKLASEINGLKLIFMPHNPIYGSDISENYNFDSLYEDFENGIGDIFVGLVNNFPTAYYFESSPPLIDEGIFLVIPKGKRMSYWKAMFRLYSVKGWILTFLLFLMFYAIICILGYVTGNKNFKCPVENFMFTYALYFALPIPITSMTTRFKILFLAMCWIFTINSIIIQGKLYSVFSVPIFERDIKDLKSLFECNLPIVFKEGMVKAFLFLEQEYQHVLDLYTITNDSIEETAANFSKTKDFVTIFHEGIFVVKPHLKDMVTTIDVAKFLAVYLLKKQHVLLEELNFTMDRLIESGFMEQLLSAYKWKNLLKNEIMDDNGVFTLSLVHLQGAFFILLTGYFLSSLAFFLELLKKYYSKG</sequence>
<evidence type="ECO:0000256" key="3">
    <source>
        <dbReference type="ARBA" id="ARBA00022692"/>
    </source>
</evidence>
<proteinExistence type="predicted"/>
<organism evidence="10 11">
    <name type="scientific">Henosepilachna vigintioctopunctata</name>
    <dbReference type="NCBI Taxonomy" id="420089"/>
    <lineage>
        <taxon>Eukaryota</taxon>
        <taxon>Metazoa</taxon>
        <taxon>Ecdysozoa</taxon>
        <taxon>Arthropoda</taxon>
        <taxon>Hexapoda</taxon>
        <taxon>Insecta</taxon>
        <taxon>Pterygota</taxon>
        <taxon>Neoptera</taxon>
        <taxon>Endopterygota</taxon>
        <taxon>Coleoptera</taxon>
        <taxon>Polyphaga</taxon>
        <taxon>Cucujiformia</taxon>
        <taxon>Coccinelloidea</taxon>
        <taxon>Coccinellidae</taxon>
        <taxon>Epilachninae</taxon>
        <taxon>Epilachnini</taxon>
        <taxon>Henosepilachna</taxon>
    </lineage>
</organism>
<feature type="transmembrane region" description="Helical" evidence="8">
    <location>
        <begin position="545"/>
        <end position="565"/>
    </location>
</feature>
<evidence type="ECO:0000256" key="8">
    <source>
        <dbReference type="SAM" id="Phobius"/>
    </source>
</evidence>
<dbReference type="Gene3D" id="3.40.190.10">
    <property type="entry name" value="Periplasmic binding protein-like II"/>
    <property type="match status" value="1"/>
</dbReference>
<evidence type="ECO:0000256" key="6">
    <source>
        <dbReference type="ARBA" id="ARBA00023170"/>
    </source>
</evidence>
<name>A0AAW1V6R0_9CUCU</name>
<feature type="signal peptide" evidence="9">
    <location>
        <begin position="1"/>
        <end position="21"/>
    </location>
</feature>
<keyword evidence="6" id="KW-0675">Receptor</keyword>
<keyword evidence="9" id="KW-0732">Signal</keyword>
<evidence type="ECO:0000313" key="11">
    <source>
        <dbReference type="Proteomes" id="UP001431783"/>
    </source>
</evidence>
<gene>
    <name evidence="10" type="ORF">WA026_014627</name>
</gene>
<feature type="chain" id="PRO_5043811065" evidence="9">
    <location>
        <begin position="22"/>
        <end position="572"/>
    </location>
</feature>
<keyword evidence="5 8" id="KW-0472">Membrane</keyword>
<dbReference type="SUPFAM" id="SSF53850">
    <property type="entry name" value="Periplasmic binding protein-like II"/>
    <property type="match status" value="1"/>
</dbReference>
<feature type="transmembrane region" description="Helical" evidence="8">
    <location>
        <begin position="365"/>
        <end position="386"/>
    </location>
</feature>
<accession>A0AAW1V6R0</accession>
<comment type="caution">
    <text evidence="10">The sequence shown here is derived from an EMBL/GenBank/DDBJ whole genome shotgun (WGS) entry which is preliminary data.</text>
</comment>